<dbReference type="PANTHER" id="PTHR31072:SF31">
    <property type="entry name" value="OS02G0635800 PROTEIN"/>
    <property type="match status" value="1"/>
</dbReference>
<dbReference type="Proteomes" id="UP000026962">
    <property type="component" value="Chromosome 2"/>
</dbReference>
<comment type="subcellular location">
    <subcellularLocation>
        <location evidence="1">Nucleus</location>
    </subcellularLocation>
</comment>
<protein>
    <recommendedName>
        <fullName evidence="7">TCP domain-containing protein</fullName>
    </recommendedName>
</protein>
<evidence type="ECO:0000313" key="9">
    <source>
        <dbReference type="Proteomes" id="UP000026962"/>
    </source>
</evidence>
<dbReference type="InterPro" id="IPR005333">
    <property type="entry name" value="Transcription_factor_TCP"/>
</dbReference>
<dbReference type="STRING" id="4537.A0A0E0K2S0"/>
<organism evidence="8">
    <name type="scientific">Oryza punctata</name>
    <name type="common">Red rice</name>
    <dbReference type="NCBI Taxonomy" id="4537"/>
    <lineage>
        <taxon>Eukaryota</taxon>
        <taxon>Viridiplantae</taxon>
        <taxon>Streptophyta</taxon>
        <taxon>Embryophyta</taxon>
        <taxon>Tracheophyta</taxon>
        <taxon>Spermatophyta</taxon>
        <taxon>Magnoliopsida</taxon>
        <taxon>Liliopsida</taxon>
        <taxon>Poales</taxon>
        <taxon>Poaceae</taxon>
        <taxon>BOP clade</taxon>
        <taxon>Oryzoideae</taxon>
        <taxon>Oryzeae</taxon>
        <taxon>Oryzinae</taxon>
        <taxon>Oryza</taxon>
    </lineage>
</organism>
<keyword evidence="3" id="KW-0238">DNA-binding</keyword>
<name>A0A0E0K2S0_ORYPU</name>
<accession>A0A0E0K2S0</accession>
<dbReference type="Gramene" id="OPUNC02G23010.1">
    <property type="protein sequence ID" value="OPUNC02G23010.1"/>
    <property type="gene ID" value="OPUNC02G23010"/>
</dbReference>
<evidence type="ECO:0000256" key="4">
    <source>
        <dbReference type="ARBA" id="ARBA00023163"/>
    </source>
</evidence>
<keyword evidence="9" id="KW-1185">Reference proteome</keyword>
<evidence type="ECO:0000256" key="2">
    <source>
        <dbReference type="ARBA" id="ARBA00023015"/>
    </source>
</evidence>
<dbReference type="InterPro" id="IPR017887">
    <property type="entry name" value="TF_TCP_subgr"/>
</dbReference>
<evidence type="ECO:0000256" key="6">
    <source>
        <dbReference type="SAM" id="MobiDB-lite"/>
    </source>
</evidence>
<feature type="region of interest" description="Disordered" evidence="6">
    <location>
        <begin position="47"/>
        <end position="67"/>
    </location>
</feature>
<dbReference type="GO" id="GO:0005634">
    <property type="term" value="C:nucleus"/>
    <property type="evidence" value="ECO:0007669"/>
    <property type="project" value="UniProtKB-SubCell"/>
</dbReference>
<sequence>MSSRDAAAAAATFHVYQPVQIPTATVAPAAAVSAAPAEAVAQLVPAPSKKAAGAAGGKDRHSKVNGRGRRVRMPIVCAARVFQLTRELGLKSDGQTIEWLLRQAEPSILAATGTGTTPAAFVSSSAPSTSSSHQHILLGKRQRQESADAAAVSVAGAASAFWAALPAPGRPDAWGFSPLDAQPTYVPMAQAHHHHLNLLAALSGAARRAEEESR</sequence>
<dbReference type="PANTHER" id="PTHR31072">
    <property type="entry name" value="TRANSCRIPTION FACTOR TCP4-RELATED"/>
    <property type="match status" value="1"/>
</dbReference>
<proteinExistence type="predicted"/>
<evidence type="ECO:0000256" key="1">
    <source>
        <dbReference type="ARBA" id="ARBA00004123"/>
    </source>
</evidence>
<dbReference type="AlphaFoldDB" id="A0A0E0K2S0"/>
<evidence type="ECO:0000256" key="5">
    <source>
        <dbReference type="ARBA" id="ARBA00023242"/>
    </source>
</evidence>
<dbReference type="eggNOG" id="ENOG502QSSR">
    <property type="taxonomic scope" value="Eukaryota"/>
</dbReference>
<reference evidence="8" key="1">
    <citation type="submission" date="2015-04" db="UniProtKB">
        <authorList>
            <consortium name="EnsemblPlants"/>
        </authorList>
    </citation>
    <scope>IDENTIFICATION</scope>
</reference>
<dbReference type="EnsemblPlants" id="OPUNC02G23010.1">
    <property type="protein sequence ID" value="OPUNC02G23010.1"/>
    <property type="gene ID" value="OPUNC02G23010"/>
</dbReference>
<evidence type="ECO:0000259" key="7">
    <source>
        <dbReference type="PROSITE" id="PS51369"/>
    </source>
</evidence>
<dbReference type="GO" id="GO:0003700">
    <property type="term" value="F:DNA-binding transcription factor activity"/>
    <property type="evidence" value="ECO:0007669"/>
    <property type="project" value="InterPro"/>
</dbReference>
<dbReference type="Pfam" id="PF03634">
    <property type="entry name" value="TCP"/>
    <property type="match status" value="1"/>
</dbReference>
<dbReference type="GO" id="GO:0043565">
    <property type="term" value="F:sequence-specific DNA binding"/>
    <property type="evidence" value="ECO:0007669"/>
    <property type="project" value="TreeGrafter"/>
</dbReference>
<reference evidence="8" key="2">
    <citation type="submission" date="2018-05" db="EMBL/GenBank/DDBJ databases">
        <title>OpunRS2 (Oryza punctata Reference Sequence Version 2).</title>
        <authorList>
            <person name="Zhang J."/>
            <person name="Kudrna D."/>
            <person name="Lee S."/>
            <person name="Talag J."/>
            <person name="Welchert J."/>
            <person name="Wing R.A."/>
        </authorList>
    </citation>
    <scope>NUCLEOTIDE SEQUENCE [LARGE SCALE GENOMIC DNA]</scope>
</reference>
<dbReference type="OMA" id="RPDAWGF"/>
<keyword evidence="2" id="KW-0805">Transcription regulation</keyword>
<dbReference type="PROSITE" id="PS51369">
    <property type="entry name" value="TCP"/>
    <property type="match status" value="1"/>
</dbReference>
<evidence type="ECO:0000313" key="8">
    <source>
        <dbReference type="EnsemblPlants" id="OPUNC02G23010.1"/>
    </source>
</evidence>
<keyword evidence="5" id="KW-0539">Nucleus</keyword>
<dbReference type="HOGENOM" id="CLU_100757_1_0_1"/>
<feature type="domain" description="TCP" evidence="7">
    <location>
        <begin position="57"/>
        <end position="111"/>
    </location>
</feature>
<keyword evidence="4" id="KW-0804">Transcription</keyword>
<evidence type="ECO:0000256" key="3">
    <source>
        <dbReference type="ARBA" id="ARBA00023125"/>
    </source>
</evidence>